<dbReference type="AlphaFoldDB" id="A0AAD5R8K5"/>
<dbReference type="Proteomes" id="UP001196413">
    <property type="component" value="Unassembled WGS sequence"/>
</dbReference>
<comment type="caution">
    <text evidence="2">The sequence shown here is derived from an EMBL/GenBank/DDBJ whole genome shotgun (WGS) entry which is preliminary data.</text>
</comment>
<sequence length="85" mass="9481">MDRSDKEGEVPNGCDTRIPRRITRVRPPAGETAEERRHQRASTRSVSYESLCKLSVPTRMSERRNNGSSLCASGGQFLSFTHGKS</sequence>
<accession>A0AAD5R8K5</accession>
<organism evidence="2 3">
    <name type="scientific">Parelaphostrongylus tenuis</name>
    <name type="common">Meningeal worm</name>
    <dbReference type="NCBI Taxonomy" id="148309"/>
    <lineage>
        <taxon>Eukaryota</taxon>
        <taxon>Metazoa</taxon>
        <taxon>Ecdysozoa</taxon>
        <taxon>Nematoda</taxon>
        <taxon>Chromadorea</taxon>
        <taxon>Rhabditida</taxon>
        <taxon>Rhabditina</taxon>
        <taxon>Rhabditomorpha</taxon>
        <taxon>Strongyloidea</taxon>
        <taxon>Metastrongylidae</taxon>
        <taxon>Parelaphostrongylus</taxon>
    </lineage>
</organism>
<keyword evidence="3" id="KW-1185">Reference proteome</keyword>
<gene>
    <name evidence="2" type="ORF">KIN20_033580</name>
</gene>
<protein>
    <submittedName>
        <fullName evidence="2">Uncharacterized protein</fullName>
    </submittedName>
</protein>
<reference evidence="2" key="1">
    <citation type="submission" date="2021-06" db="EMBL/GenBank/DDBJ databases">
        <title>Parelaphostrongylus tenuis whole genome reference sequence.</title>
        <authorList>
            <person name="Garwood T.J."/>
            <person name="Larsen P.A."/>
            <person name="Fountain-Jones N.M."/>
            <person name="Garbe J.R."/>
            <person name="Macchietto M.G."/>
            <person name="Kania S.A."/>
            <person name="Gerhold R.W."/>
            <person name="Richards J.E."/>
            <person name="Wolf T.M."/>
        </authorList>
    </citation>
    <scope>NUCLEOTIDE SEQUENCE</scope>
    <source>
        <strain evidence="2">MNPRO001-30</strain>
        <tissue evidence="2">Meninges</tissue>
    </source>
</reference>
<feature type="region of interest" description="Disordered" evidence="1">
    <location>
        <begin position="1"/>
        <end position="48"/>
    </location>
</feature>
<evidence type="ECO:0000313" key="2">
    <source>
        <dbReference type="EMBL" id="KAJ1371597.1"/>
    </source>
</evidence>
<dbReference type="EMBL" id="JAHQIW010007008">
    <property type="protein sequence ID" value="KAJ1371597.1"/>
    <property type="molecule type" value="Genomic_DNA"/>
</dbReference>
<name>A0AAD5R8K5_PARTN</name>
<evidence type="ECO:0000256" key="1">
    <source>
        <dbReference type="SAM" id="MobiDB-lite"/>
    </source>
</evidence>
<proteinExistence type="predicted"/>
<evidence type="ECO:0000313" key="3">
    <source>
        <dbReference type="Proteomes" id="UP001196413"/>
    </source>
</evidence>